<feature type="compositionally biased region" description="Polar residues" evidence="1">
    <location>
        <begin position="428"/>
        <end position="439"/>
    </location>
</feature>
<dbReference type="InterPro" id="IPR051101">
    <property type="entry name" value="ZC3H12/N4BP1_RNase_Reg"/>
</dbReference>
<feature type="region of interest" description="Disordered" evidence="1">
    <location>
        <begin position="319"/>
        <end position="365"/>
    </location>
</feature>
<feature type="region of interest" description="Disordered" evidence="1">
    <location>
        <begin position="559"/>
        <end position="593"/>
    </location>
</feature>
<feature type="region of interest" description="Disordered" evidence="1">
    <location>
        <begin position="766"/>
        <end position="786"/>
    </location>
</feature>
<feature type="compositionally biased region" description="Polar residues" evidence="1">
    <location>
        <begin position="1"/>
        <end position="11"/>
    </location>
</feature>
<evidence type="ECO:0000313" key="3">
    <source>
        <dbReference type="EMBL" id="PAV55703.1"/>
    </source>
</evidence>
<dbReference type="Pfam" id="PF11977">
    <property type="entry name" value="RNase_Zc3h12a"/>
    <property type="match status" value="1"/>
</dbReference>
<feature type="compositionally biased region" description="Low complexity" evidence="1">
    <location>
        <begin position="727"/>
        <end position="739"/>
    </location>
</feature>
<feature type="compositionally biased region" description="Low complexity" evidence="1">
    <location>
        <begin position="319"/>
        <end position="331"/>
    </location>
</feature>
<dbReference type="STRING" id="2018661.A0A2A2J2A0"/>
<dbReference type="GO" id="GO:0005634">
    <property type="term" value="C:nucleus"/>
    <property type="evidence" value="ECO:0007669"/>
    <property type="project" value="TreeGrafter"/>
</dbReference>
<feature type="region of interest" description="Disordered" evidence="1">
    <location>
        <begin position="416"/>
        <end position="439"/>
    </location>
</feature>
<feature type="region of interest" description="Disordered" evidence="1">
    <location>
        <begin position="484"/>
        <end position="525"/>
    </location>
</feature>
<dbReference type="Proteomes" id="UP000218231">
    <property type="component" value="Unassembled WGS sequence"/>
</dbReference>
<dbReference type="GO" id="GO:0003729">
    <property type="term" value="F:mRNA binding"/>
    <property type="evidence" value="ECO:0007669"/>
    <property type="project" value="TreeGrafter"/>
</dbReference>
<evidence type="ECO:0000259" key="2">
    <source>
        <dbReference type="Pfam" id="PF11977"/>
    </source>
</evidence>
<proteinExistence type="predicted"/>
<evidence type="ECO:0000256" key="1">
    <source>
        <dbReference type="SAM" id="MobiDB-lite"/>
    </source>
</evidence>
<dbReference type="Gene3D" id="3.40.50.11980">
    <property type="match status" value="1"/>
</dbReference>
<accession>A0A2A2J2A0</accession>
<dbReference type="OrthoDB" id="392925at2759"/>
<dbReference type="PANTHER" id="PTHR12876">
    <property type="entry name" value="N4BP1-RELATED"/>
    <property type="match status" value="1"/>
</dbReference>
<feature type="region of interest" description="Disordered" evidence="1">
    <location>
        <begin position="709"/>
        <end position="748"/>
    </location>
</feature>
<feature type="compositionally biased region" description="Low complexity" evidence="1">
    <location>
        <begin position="624"/>
        <end position="636"/>
    </location>
</feature>
<protein>
    <recommendedName>
        <fullName evidence="2">RNase NYN domain-containing protein</fullName>
    </recommendedName>
</protein>
<dbReference type="GO" id="GO:0036464">
    <property type="term" value="C:cytoplasmic ribonucleoprotein granule"/>
    <property type="evidence" value="ECO:0007669"/>
    <property type="project" value="TreeGrafter"/>
</dbReference>
<feature type="region of interest" description="Disordered" evidence="1">
    <location>
        <begin position="1"/>
        <end position="43"/>
    </location>
</feature>
<feature type="compositionally biased region" description="Polar residues" evidence="1">
    <location>
        <begin position="484"/>
        <end position="494"/>
    </location>
</feature>
<dbReference type="GO" id="GO:0004521">
    <property type="term" value="F:RNA endonuclease activity"/>
    <property type="evidence" value="ECO:0007669"/>
    <property type="project" value="TreeGrafter"/>
</dbReference>
<feature type="compositionally biased region" description="Polar residues" evidence="1">
    <location>
        <begin position="513"/>
        <end position="525"/>
    </location>
</feature>
<feature type="domain" description="RNase NYN" evidence="2">
    <location>
        <begin position="74"/>
        <end position="199"/>
    </location>
</feature>
<comment type="caution">
    <text evidence="3">The sequence shown here is derived from an EMBL/GenBank/DDBJ whole genome shotgun (WGS) entry which is preliminary data.</text>
</comment>
<feature type="compositionally biased region" description="Polar residues" evidence="1">
    <location>
        <begin position="559"/>
        <end position="573"/>
    </location>
</feature>
<dbReference type="InterPro" id="IPR021869">
    <property type="entry name" value="RNase_Zc3h12_NYN"/>
</dbReference>
<sequence>MDSEDSLSNLELASPVAGGGSTQRRQPGTSESGQQQRPAQQAGLQVHVDLRQPLSLRGDDVEQIVRTRNTDALLRPVYLNAVEVGYAYNQSNDLDKRLPVRGVTIALWYFISRGHQAIALLPYCFKSYPDKSTAWGELMSLYKMNLIEFTPGYGSDKYTEVNRILAIRADETGGCIVARSQMQNIVEECPDLDRIIERRQAITQTLECQDSCDEFPRCALYQMSLDDQRIWLEKLCGLVINNHTLSASWSLMCNSICTSSLTSSALSQFISSRTKAIISTALNGGVPLKQHPPETNPIDNIGYSYTRGALRRAASEQMYYSNSARPSNANPAPSPSYPSSDLNATTSLNRRYTPPIGSQRQRQNGDDVFIPEYMQCSDEELSQPPSTSIRPALRQAEQQHHQAGDRSPLAGVPSALAKSVQPPLPNYLGSNTDENAHQQSPNWTAYHHQKQKLSSSFSATTFSTISESYLKHQDQGQGYMPSNSLFSYNPGSSMVQNQQQQQQRRRAVARQATPTHQPTRRSPSTVYGAVSFEQIQFDRDECANVVANLRNSVDDATHANVNLNAPGNECSTHAQEHEGRMPRHPHQQQQGNNRIAEGTSPLARFFPQSRSFPQKRKSPSKYGQSSVHRQHNNNNNQKHRRDSGHHYVSSKDRDGLLVQLMQIFGFAKASRVMEKYPRTRNLTALIEHCLRETDVSGDDDDFIRELNPTFSENSGVHHENSNGVNVTDRSSTSRATSTGTDEKGLENEESELIRDLIDLDADVVQSTTAGSSDNDDDPPTYLTLLD</sequence>
<name>A0A2A2J2A0_9BILA</name>
<evidence type="ECO:0000313" key="4">
    <source>
        <dbReference type="Proteomes" id="UP000218231"/>
    </source>
</evidence>
<feature type="compositionally biased region" description="Polar residues" evidence="1">
    <location>
        <begin position="341"/>
        <end position="362"/>
    </location>
</feature>
<gene>
    <name evidence="3" type="ORF">WR25_03629</name>
</gene>
<dbReference type="PANTHER" id="PTHR12876:SF40">
    <property type="entry name" value="RNASE NYN DOMAIN-CONTAINING PROTEIN"/>
    <property type="match status" value="1"/>
</dbReference>
<reference evidence="3 4" key="1">
    <citation type="journal article" date="2017" name="Curr. Biol.">
        <title>Genome architecture and evolution of a unichromosomal asexual nematode.</title>
        <authorList>
            <person name="Fradin H."/>
            <person name="Zegar C."/>
            <person name="Gutwein M."/>
            <person name="Lucas J."/>
            <person name="Kovtun M."/>
            <person name="Corcoran D."/>
            <person name="Baugh L.R."/>
            <person name="Kiontke K."/>
            <person name="Gunsalus K."/>
            <person name="Fitch D.H."/>
            <person name="Piano F."/>
        </authorList>
    </citation>
    <scope>NUCLEOTIDE SEQUENCE [LARGE SCALE GENOMIC DNA]</scope>
    <source>
        <strain evidence="3">PF1309</strain>
    </source>
</reference>
<organism evidence="3 4">
    <name type="scientific">Diploscapter pachys</name>
    <dbReference type="NCBI Taxonomy" id="2018661"/>
    <lineage>
        <taxon>Eukaryota</taxon>
        <taxon>Metazoa</taxon>
        <taxon>Ecdysozoa</taxon>
        <taxon>Nematoda</taxon>
        <taxon>Chromadorea</taxon>
        <taxon>Rhabditida</taxon>
        <taxon>Rhabditina</taxon>
        <taxon>Rhabditomorpha</taxon>
        <taxon>Rhabditoidea</taxon>
        <taxon>Rhabditidae</taxon>
        <taxon>Diploscapter</taxon>
    </lineage>
</organism>
<dbReference type="EMBL" id="LIAE01010757">
    <property type="protein sequence ID" value="PAV55703.1"/>
    <property type="molecule type" value="Genomic_DNA"/>
</dbReference>
<dbReference type="AlphaFoldDB" id="A0A2A2J2A0"/>
<keyword evidence="4" id="KW-1185">Reference proteome</keyword>
<feature type="region of interest" description="Disordered" evidence="1">
    <location>
        <begin position="606"/>
        <end position="649"/>
    </location>
</feature>
<feature type="compositionally biased region" description="Low complexity" evidence="1">
    <location>
        <begin position="33"/>
        <end position="43"/>
    </location>
</feature>
<feature type="compositionally biased region" description="Polar residues" evidence="1">
    <location>
        <begin position="22"/>
        <end position="32"/>
    </location>
</feature>